<dbReference type="EMBL" id="NXNG01000001">
    <property type="protein sequence ID" value="PWT26035.1"/>
    <property type="molecule type" value="Genomic_DNA"/>
</dbReference>
<evidence type="ECO:0000313" key="2">
    <source>
        <dbReference type="EMBL" id="PWT26035.1"/>
    </source>
</evidence>
<dbReference type="RefSeq" id="WP_110071975.1">
    <property type="nucleotide sequence ID" value="NZ_CM009896.1"/>
</dbReference>
<proteinExistence type="predicted"/>
<protein>
    <recommendedName>
        <fullName evidence="4">Oligosaccharide repeat unit polymerase</fullName>
    </recommendedName>
</protein>
<organism evidence="2 3">
    <name type="scientific">Butyrivibrio fibrisolvens</name>
    <dbReference type="NCBI Taxonomy" id="831"/>
    <lineage>
        <taxon>Bacteria</taxon>
        <taxon>Bacillati</taxon>
        <taxon>Bacillota</taxon>
        <taxon>Clostridia</taxon>
        <taxon>Lachnospirales</taxon>
        <taxon>Lachnospiraceae</taxon>
        <taxon>Butyrivibrio</taxon>
    </lineage>
</organism>
<reference evidence="2 3" key="1">
    <citation type="submission" date="2017-09" db="EMBL/GenBank/DDBJ databases">
        <title>High-quality draft genome sequence of Butyrivibrio fibrisolvens INBov1, isolated from cow rumen.</title>
        <authorList>
            <person name="Rodriguez Hernaez J."/>
            <person name="Rivarola M."/>
            <person name="Paniego N."/>
            <person name="Cravero S."/>
            <person name="Ceron Cucchi M."/>
            <person name="Martinez M.C."/>
        </authorList>
    </citation>
    <scope>NUCLEOTIDE SEQUENCE [LARGE SCALE GENOMIC DNA]</scope>
    <source>
        <strain evidence="2 3">INBov1</strain>
    </source>
</reference>
<feature type="transmembrane region" description="Helical" evidence="1">
    <location>
        <begin position="406"/>
        <end position="427"/>
    </location>
</feature>
<feature type="transmembrane region" description="Helical" evidence="1">
    <location>
        <begin position="62"/>
        <end position="85"/>
    </location>
</feature>
<keyword evidence="1" id="KW-0472">Membrane</keyword>
<feature type="transmembrane region" description="Helical" evidence="1">
    <location>
        <begin position="33"/>
        <end position="50"/>
    </location>
</feature>
<keyword evidence="3" id="KW-1185">Reference proteome</keyword>
<feature type="transmembrane region" description="Helical" evidence="1">
    <location>
        <begin position="243"/>
        <end position="259"/>
    </location>
</feature>
<gene>
    <name evidence="2" type="ORF">CPT75_02340</name>
</gene>
<keyword evidence="1" id="KW-1133">Transmembrane helix</keyword>
<dbReference type="AlphaFoldDB" id="A0A317FWI4"/>
<sequence>MNINKNPIHIIMIFILLISVVLFGVKYSLSESAILGCELIISAFVLLVSNQRKSISEIIITYYYLIISVVQPIICSIDSEILLYGHTSRANYFSPEVLLDSSLRIKYYICTTIYYIAFMLILFLVKKITSKSFMNSEKCREKDTRISEGIKMQYIFLTALIIQIFLWIFEKRYNILIPGVLPTLAHSGLYVYAIRIVTLFIWTVMIEKIIISEYPVYYKCILMFIATIIISVSRILNGSRGEMIIFIFNIIIISYYFYMDKIVLSKKTVKIIGIGVLFTFLIFGVADGIRSNEFSLMHLTQYAAARFVGYTDGMAILSYYNNGGEHLNIANFFMSSIGIDSAMPISTYYTVNMMNHEGGTHAWATPGFGTGYIYLGMAGVVTIAVITAIVMYLLEKSIINYAKSLANSWFCVILVYLYIEVIMNFVLEGTVELLFGYLMVTVVTTVLLMAVNLIKRRVSN</sequence>
<feature type="transmembrane region" description="Helical" evidence="1">
    <location>
        <begin position="189"/>
        <end position="209"/>
    </location>
</feature>
<feature type="transmembrane region" description="Helical" evidence="1">
    <location>
        <begin position="152"/>
        <end position="169"/>
    </location>
</feature>
<evidence type="ECO:0000313" key="3">
    <source>
        <dbReference type="Proteomes" id="UP000245488"/>
    </source>
</evidence>
<feature type="transmembrane region" description="Helical" evidence="1">
    <location>
        <begin position="301"/>
        <end position="320"/>
    </location>
</feature>
<feature type="transmembrane region" description="Helical" evidence="1">
    <location>
        <begin position="332"/>
        <end position="351"/>
    </location>
</feature>
<evidence type="ECO:0008006" key="4">
    <source>
        <dbReference type="Google" id="ProtNLM"/>
    </source>
</evidence>
<feature type="transmembrane region" description="Helical" evidence="1">
    <location>
        <begin position="371"/>
        <end position="394"/>
    </location>
</feature>
<name>A0A317FWI4_BUTFI</name>
<comment type="caution">
    <text evidence="2">The sequence shown here is derived from an EMBL/GenBank/DDBJ whole genome shotgun (WGS) entry which is preliminary data.</text>
</comment>
<accession>A0A317FWI4</accession>
<dbReference type="Proteomes" id="UP000245488">
    <property type="component" value="Chromosome"/>
</dbReference>
<feature type="transmembrane region" description="Helical" evidence="1">
    <location>
        <begin position="216"/>
        <end position="237"/>
    </location>
</feature>
<feature type="transmembrane region" description="Helical" evidence="1">
    <location>
        <begin position="271"/>
        <end position="289"/>
    </location>
</feature>
<keyword evidence="1" id="KW-0812">Transmembrane</keyword>
<feature type="transmembrane region" description="Helical" evidence="1">
    <location>
        <begin position="433"/>
        <end position="454"/>
    </location>
</feature>
<feature type="transmembrane region" description="Helical" evidence="1">
    <location>
        <begin position="7"/>
        <end position="27"/>
    </location>
</feature>
<feature type="transmembrane region" description="Helical" evidence="1">
    <location>
        <begin position="105"/>
        <end position="125"/>
    </location>
</feature>
<evidence type="ECO:0000256" key="1">
    <source>
        <dbReference type="SAM" id="Phobius"/>
    </source>
</evidence>